<keyword evidence="12" id="KW-1185">Reference proteome</keyword>
<keyword evidence="4 9" id="KW-0488">Methylation</keyword>
<evidence type="ECO:0000256" key="6">
    <source>
        <dbReference type="ARBA" id="ARBA00022692"/>
    </source>
</evidence>
<name>A0ABP7MGT8_9GAMM</name>
<dbReference type="PANTHER" id="PTHR38779">
    <property type="entry name" value="TYPE II SECRETION SYSTEM PROTEIN I-RELATED"/>
    <property type="match status" value="1"/>
</dbReference>
<dbReference type="InterPro" id="IPR010052">
    <property type="entry name" value="T2SS_protein-GspI"/>
</dbReference>
<evidence type="ECO:0000256" key="8">
    <source>
        <dbReference type="ARBA" id="ARBA00023136"/>
    </source>
</evidence>
<evidence type="ECO:0000256" key="9">
    <source>
        <dbReference type="RuleBase" id="RU368030"/>
    </source>
</evidence>
<dbReference type="Proteomes" id="UP001501565">
    <property type="component" value="Unassembled WGS sequence"/>
</dbReference>
<proteinExistence type="inferred from homology"/>
<feature type="domain" description="Type II secretion system protein GspI C-terminal" evidence="10">
    <location>
        <begin position="46"/>
        <end position="127"/>
    </location>
</feature>
<protein>
    <recommendedName>
        <fullName evidence="9">Type II secretion system protein I</fullName>
        <shortName evidence="9">T2SS minor pseudopilin I</shortName>
    </recommendedName>
</protein>
<evidence type="ECO:0000259" key="10">
    <source>
        <dbReference type="Pfam" id="PF02501"/>
    </source>
</evidence>
<accession>A0ABP7MGT8</accession>
<dbReference type="InterPro" id="IPR012902">
    <property type="entry name" value="N_methyl_site"/>
</dbReference>
<keyword evidence="6 9" id="KW-0812">Transmembrane</keyword>
<keyword evidence="7 9" id="KW-1133">Transmembrane helix</keyword>
<comment type="PTM">
    <text evidence="9">Cleaved by prepilin peptidase.</text>
</comment>
<dbReference type="NCBIfam" id="TIGR01707">
    <property type="entry name" value="gspI"/>
    <property type="match status" value="1"/>
</dbReference>
<comment type="similarity">
    <text evidence="2 9">Belongs to the GSP I family.</text>
</comment>
<dbReference type="RefSeq" id="WP_344797010.1">
    <property type="nucleotide sequence ID" value="NZ_BAABBN010000004.1"/>
</dbReference>
<dbReference type="Pfam" id="PF07963">
    <property type="entry name" value="N_methyl"/>
    <property type="match status" value="1"/>
</dbReference>
<feature type="transmembrane region" description="Helical" evidence="9">
    <location>
        <begin position="12"/>
        <end position="32"/>
    </location>
</feature>
<dbReference type="SUPFAM" id="SSF54523">
    <property type="entry name" value="Pili subunits"/>
    <property type="match status" value="1"/>
</dbReference>
<comment type="function">
    <text evidence="9">Component of the type II secretion system required for the energy-dependent secretion of extracellular factors such as proteases and toxins from the periplasm.</text>
</comment>
<dbReference type="NCBIfam" id="TIGR02532">
    <property type="entry name" value="IV_pilin_GFxxxE"/>
    <property type="match status" value="1"/>
</dbReference>
<comment type="caution">
    <text evidence="11">The sequence shown here is derived from an EMBL/GenBank/DDBJ whole genome shotgun (WGS) entry which is preliminary data.</text>
</comment>
<comment type="subunit">
    <text evidence="9">Type II secretion is composed of four main components: the outer membrane complex, the inner membrane complex, the cytoplasmic secretion ATPase and the periplasm-spanning pseudopilus.</text>
</comment>
<evidence type="ECO:0000313" key="11">
    <source>
        <dbReference type="EMBL" id="GAA3920150.1"/>
    </source>
</evidence>
<comment type="subcellular location">
    <subcellularLocation>
        <location evidence="1 9">Cell inner membrane</location>
        <topology evidence="1 9">Single-pass membrane protein</topology>
    </subcellularLocation>
</comment>
<keyword evidence="8 9" id="KW-0472">Membrane</keyword>
<evidence type="ECO:0000256" key="5">
    <source>
        <dbReference type="ARBA" id="ARBA00022519"/>
    </source>
</evidence>
<keyword evidence="5 9" id="KW-0997">Cell inner membrane</keyword>
<evidence type="ECO:0000313" key="12">
    <source>
        <dbReference type="Proteomes" id="UP001501565"/>
    </source>
</evidence>
<organism evidence="11 12">
    <name type="scientific">Litoribacillus peritrichatus</name>
    <dbReference type="NCBI Taxonomy" id="718191"/>
    <lineage>
        <taxon>Bacteria</taxon>
        <taxon>Pseudomonadati</taxon>
        <taxon>Pseudomonadota</taxon>
        <taxon>Gammaproteobacteria</taxon>
        <taxon>Oceanospirillales</taxon>
        <taxon>Oceanospirillaceae</taxon>
        <taxon>Litoribacillus</taxon>
    </lineage>
</organism>
<keyword evidence="3" id="KW-1003">Cell membrane</keyword>
<dbReference type="EMBL" id="BAABBN010000004">
    <property type="protein sequence ID" value="GAA3920150.1"/>
    <property type="molecule type" value="Genomic_DNA"/>
</dbReference>
<reference evidence="12" key="1">
    <citation type="journal article" date="2019" name="Int. J. Syst. Evol. Microbiol.">
        <title>The Global Catalogue of Microorganisms (GCM) 10K type strain sequencing project: providing services to taxonomists for standard genome sequencing and annotation.</title>
        <authorList>
            <consortium name="The Broad Institute Genomics Platform"/>
            <consortium name="The Broad Institute Genome Sequencing Center for Infectious Disease"/>
            <person name="Wu L."/>
            <person name="Ma J."/>
        </authorList>
    </citation>
    <scope>NUCLEOTIDE SEQUENCE [LARGE SCALE GENOMIC DNA]</scope>
    <source>
        <strain evidence="12">JCM 17551</strain>
    </source>
</reference>
<evidence type="ECO:0000256" key="2">
    <source>
        <dbReference type="ARBA" id="ARBA00008358"/>
    </source>
</evidence>
<evidence type="ECO:0000256" key="3">
    <source>
        <dbReference type="ARBA" id="ARBA00022475"/>
    </source>
</evidence>
<evidence type="ECO:0000256" key="4">
    <source>
        <dbReference type="ARBA" id="ARBA00022481"/>
    </source>
</evidence>
<dbReference type="PANTHER" id="PTHR38779:SF2">
    <property type="entry name" value="TYPE II SECRETION SYSTEM PROTEIN I-RELATED"/>
    <property type="match status" value="1"/>
</dbReference>
<dbReference type="InterPro" id="IPR045584">
    <property type="entry name" value="Pilin-like"/>
</dbReference>
<dbReference type="Gene3D" id="3.30.1300.30">
    <property type="entry name" value="GSPII I/J protein-like"/>
    <property type="match status" value="1"/>
</dbReference>
<sequence>MKTNNPMRHTLGFTLIEVMIALIIFSVVAVSVGRSASIYINNAARLELKTEALIVAEQELNKLILTGGFLPIKNTNYDLEIGEKTWVVNQKVSATEDVNMRRVELSVSEKGGLFGQDHSIINLSGFVGRNSG</sequence>
<gene>
    <name evidence="11" type="primary">xcpV</name>
    <name evidence="11" type="ORF">GCM10022277_14640</name>
</gene>
<evidence type="ECO:0000256" key="1">
    <source>
        <dbReference type="ARBA" id="ARBA00004377"/>
    </source>
</evidence>
<dbReference type="Pfam" id="PF02501">
    <property type="entry name" value="T2SSI"/>
    <property type="match status" value="1"/>
</dbReference>
<dbReference type="InterPro" id="IPR003413">
    <property type="entry name" value="T2SS_GspI_C"/>
</dbReference>
<evidence type="ECO:0000256" key="7">
    <source>
        <dbReference type="ARBA" id="ARBA00022989"/>
    </source>
</evidence>